<evidence type="ECO:0000256" key="1">
    <source>
        <dbReference type="ARBA" id="ARBA00023125"/>
    </source>
</evidence>
<dbReference type="Pfam" id="PF02311">
    <property type="entry name" value="AraC_binding"/>
    <property type="match status" value="1"/>
</dbReference>
<protein>
    <recommendedName>
        <fullName evidence="2">AraC-type arabinose-binding/dimerisation domain-containing protein</fullName>
    </recommendedName>
</protein>
<sequence length="148" mass="16943">MLYFISDASKPVEYISCGNLASKDGFIHPKRNIDSFVLIIVIKGTLHITQNMTNYDVKENEFILLFPDTLHYGYRPTEGELSYYWVHFYVRDPDYSIYNRGSLLRNRPIFKASTNITSTPPPPGKFSASRIRGVICRKAFQASFCTAS</sequence>
<dbReference type="RefSeq" id="WP_163118171.1">
    <property type="nucleotide sequence ID" value="NZ_CP048626.1"/>
</dbReference>
<keyword evidence="1" id="KW-0238">DNA-binding</keyword>
<proteinExistence type="predicted"/>
<evidence type="ECO:0000259" key="2">
    <source>
        <dbReference type="Pfam" id="PF02311"/>
    </source>
</evidence>
<dbReference type="Gene3D" id="2.60.120.280">
    <property type="entry name" value="Regulatory protein AraC"/>
    <property type="match status" value="1"/>
</dbReference>
<dbReference type="InterPro" id="IPR003313">
    <property type="entry name" value="AraC-bd"/>
</dbReference>
<organism evidence="3 4">
    <name type="scientific">Blautia producta ATCC 27340 = DSM 2950</name>
    <dbReference type="NCBI Taxonomy" id="1121114"/>
    <lineage>
        <taxon>Bacteria</taxon>
        <taxon>Bacillati</taxon>
        <taxon>Bacillota</taxon>
        <taxon>Clostridia</taxon>
        <taxon>Lachnospirales</taxon>
        <taxon>Lachnospiraceae</taxon>
        <taxon>Blautia</taxon>
    </lineage>
</organism>
<reference evidence="3 4" key="1">
    <citation type="submission" date="2020-02" db="EMBL/GenBank/DDBJ databases">
        <title>Complete genome sequence of Blautia producta JCM 1471(T).</title>
        <authorList>
            <person name="Tourlousse D.M."/>
            <person name="Sakamoto M."/>
            <person name="Miura T."/>
            <person name="Narita K."/>
            <person name="Ohashi A."/>
            <person name="Uchino Y."/>
            <person name="Yamazoe A."/>
            <person name="Kameyama K."/>
            <person name="Terauchi J."/>
            <person name="Ohkuma M."/>
            <person name="Kawasaki H."/>
            <person name="Sekiguchi Y."/>
        </authorList>
    </citation>
    <scope>NUCLEOTIDE SEQUENCE [LARGE SCALE GENOMIC DNA]</scope>
    <source>
        <strain evidence="3 4">JCM 1471</strain>
    </source>
</reference>
<feature type="domain" description="AraC-type arabinose-binding/dimerisation" evidence="2">
    <location>
        <begin position="17"/>
        <end position="88"/>
    </location>
</feature>
<dbReference type="EMBL" id="CP048626">
    <property type="protein sequence ID" value="QIB58292.1"/>
    <property type="molecule type" value="Genomic_DNA"/>
</dbReference>
<keyword evidence="4" id="KW-1185">Reference proteome</keyword>
<evidence type="ECO:0000313" key="4">
    <source>
        <dbReference type="Proteomes" id="UP000464715"/>
    </source>
</evidence>
<dbReference type="GeneID" id="97122510"/>
<dbReference type="SUPFAM" id="SSF51215">
    <property type="entry name" value="Regulatory protein AraC"/>
    <property type="match status" value="1"/>
</dbReference>
<dbReference type="InterPro" id="IPR037923">
    <property type="entry name" value="HTH-like"/>
</dbReference>
<name>A0ABX6JJE5_9FIRM</name>
<accession>A0ABX6JJE5</accession>
<gene>
    <name evidence="3" type="ORF">GXM18_27835</name>
</gene>
<evidence type="ECO:0000313" key="3">
    <source>
        <dbReference type="EMBL" id="QIB58292.1"/>
    </source>
</evidence>
<dbReference type="Proteomes" id="UP000464715">
    <property type="component" value="Chromosome"/>
</dbReference>